<comment type="subcellular location">
    <subcellularLocation>
        <location evidence="1">Membrane</location>
    </subcellularLocation>
</comment>
<dbReference type="EMBL" id="ASHM01017566">
    <property type="protein sequence ID" value="PNX99265.1"/>
    <property type="molecule type" value="Genomic_DNA"/>
</dbReference>
<evidence type="ECO:0000256" key="2">
    <source>
        <dbReference type="ARBA" id="ARBA00023136"/>
    </source>
</evidence>
<feature type="transmembrane region" description="Helical" evidence="4">
    <location>
        <begin position="98"/>
        <end position="125"/>
    </location>
</feature>
<dbReference type="PANTHER" id="PTHR31234:SF55">
    <property type="entry name" value="LATE EMBRYOGENESIS ABUNDANT (LEA) HYDROXYPROLINE-RICH GLYCOPROTEIN FAMILY"/>
    <property type="match status" value="1"/>
</dbReference>
<reference evidence="5 6" key="1">
    <citation type="journal article" date="2014" name="Am. J. Bot.">
        <title>Genome assembly and annotation for red clover (Trifolium pratense; Fabaceae).</title>
        <authorList>
            <person name="Istvanek J."/>
            <person name="Jaros M."/>
            <person name="Krenek A."/>
            <person name="Repkova J."/>
        </authorList>
    </citation>
    <scope>NUCLEOTIDE SEQUENCE [LARGE SCALE GENOMIC DNA]</scope>
    <source>
        <strain evidence="6">cv. Tatra</strain>
        <tissue evidence="5">Young leaves</tissue>
    </source>
</reference>
<keyword evidence="4" id="KW-0812">Transmembrane</keyword>
<protein>
    <recommendedName>
        <fullName evidence="7">Late embryogenesis abundant protein LEA-2 subgroup domain-containing protein</fullName>
    </recommendedName>
</protein>
<evidence type="ECO:0000313" key="6">
    <source>
        <dbReference type="Proteomes" id="UP000236291"/>
    </source>
</evidence>
<feature type="region of interest" description="Disordered" evidence="3">
    <location>
        <begin position="1"/>
        <end position="46"/>
    </location>
</feature>
<evidence type="ECO:0000256" key="4">
    <source>
        <dbReference type="SAM" id="Phobius"/>
    </source>
</evidence>
<dbReference type="InterPro" id="IPR044839">
    <property type="entry name" value="NDR1-like"/>
</dbReference>
<sequence length="290" mass="31871">MGSDSSDSDSSNHGKSHKKNKSKDKSSTSASPAPPPVAAPHMMYYQSSPGYPGQPPYQGYPPPPHGYPPYPPQGYNNYPGQIHAPYYNATPYHDGGAAFIRGFIMCSCFIFTGFFVSTLIIALMLHPQLPEYRVNSLSVTNFNTNPTLTGDWNISITVQNPNDRLKGYFREFKVDIVHDTNEIAMSVVPNFELEKQEQKQMEIRTSSTNGAIAVSFQKWDLDEISKERSSGSVMVGVRIASMTEFRSPSLTTRSTGMLASCLGLKVVFQGSTGNGMLDNKGIPVNCTIYV</sequence>
<name>A0A2K3N883_TRIPR</name>
<organism evidence="5 6">
    <name type="scientific">Trifolium pratense</name>
    <name type="common">Red clover</name>
    <dbReference type="NCBI Taxonomy" id="57577"/>
    <lineage>
        <taxon>Eukaryota</taxon>
        <taxon>Viridiplantae</taxon>
        <taxon>Streptophyta</taxon>
        <taxon>Embryophyta</taxon>
        <taxon>Tracheophyta</taxon>
        <taxon>Spermatophyta</taxon>
        <taxon>Magnoliopsida</taxon>
        <taxon>eudicotyledons</taxon>
        <taxon>Gunneridae</taxon>
        <taxon>Pentapetalae</taxon>
        <taxon>rosids</taxon>
        <taxon>fabids</taxon>
        <taxon>Fabales</taxon>
        <taxon>Fabaceae</taxon>
        <taxon>Papilionoideae</taxon>
        <taxon>50 kb inversion clade</taxon>
        <taxon>NPAAA clade</taxon>
        <taxon>Hologalegina</taxon>
        <taxon>IRL clade</taxon>
        <taxon>Trifolieae</taxon>
        <taxon>Trifolium</taxon>
    </lineage>
</organism>
<comment type="caution">
    <text evidence="5">The sequence shown here is derived from an EMBL/GenBank/DDBJ whole genome shotgun (WGS) entry which is preliminary data.</text>
</comment>
<accession>A0A2K3N883</accession>
<reference evidence="5 6" key="2">
    <citation type="journal article" date="2017" name="Front. Plant Sci.">
        <title>Gene Classification and Mining of Molecular Markers Useful in Red Clover (Trifolium pratense) Breeding.</title>
        <authorList>
            <person name="Istvanek J."/>
            <person name="Dluhosova J."/>
            <person name="Dluhos P."/>
            <person name="Patkova L."/>
            <person name="Nedelnik J."/>
            <person name="Repkova J."/>
        </authorList>
    </citation>
    <scope>NUCLEOTIDE SEQUENCE [LARGE SCALE GENOMIC DNA]</scope>
    <source>
        <strain evidence="6">cv. Tatra</strain>
        <tissue evidence="5">Young leaves</tissue>
    </source>
</reference>
<dbReference type="OrthoDB" id="695142at2759"/>
<feature type="compositionally biased region" description="Low complexity" evidence="3">
    <location>
        <begin position="1"/>
        <end position="13"/>
    </location>
</feature>
<evidence type="ECO:0000313" key="5">
    <source>
        <dbReference type="EMBL" id="PNX99265.1"/>
    </source>
</evidence>
<dbReference type="Gramene" id="Tp57577_TGAC_v2_mRNA36763">
    <property type="protein sequence ID" value="Tp57577_TGAC_v2_mRNA36763"/>
    <property type="gene ID" value="Tp57577_TGAC_v2_gene35558"/>
</dbReference>
<dbReference type="STRING" id="57577.A0A2K3N883"/>
<keyword evidence="2 4" id="KW-0472">Membrane</keyword>
<dbReference type="Proteomes" id="UP000236291">
    <property type="component" value="Unassembled WGS sequence"/>
</dbReference>
<dbReference type="PANTHER" id="PTHR31234">
    <property type="entry name" value="LATE EMBRYOGENESIS ABUNDANT (LEA) HYDROXYPROLINE-RICH GLYCOPROTEIN FAMILY"/>
    <property type="match status" value="1"/>
</dbReference>
<dbReference type="GO" id="GO:0098542">
    <property type="term" value="P:defense response to other organism"/>
    <property type="evidence" value="ECO:0007669"/>
    <property type="project" value="InterPro"/>
</dbReference>
<evidence type="ECO:0000256" key="1">
    <source>
        <dbReference type="ARBA" id="ARBA00004370"/>
    </source>
</evidence>
<gene>
    <name evidence="5" type="ORF">L195_g022529</name>
</gene>
<dbReference type="AlphaFoldDB" id="A0A2K3N883"/>
<evidence type="ECO:0008006" key="7">
    <source>
        <dbReference type="Google" id="ProtNLM"/>
    </source>
</evidence>
<evidence type="ECO:0000256" key="3">
    <source>
        <dbReference type="SAM" id="MobiDB-lite"/>
    </source>
</evidence>
<dbReference type="GO" id="GO:0005886">
    <property type="term" value="C:plasma membrane"/>
    <property type="evidence" value="ECO:0007669"/>
    <property type="project" value="TreeGrafter"/>
</dbReference>
<proteinExistence type="predicted"/>
<keyword evidence="4" id="KW-1133">Transmembrane helix</keyword>